<keyword evidence="7 16" id="KW-0963">Cytoplasm</keyword>
<evidence type="ECO:0000256" key="7">
    <source>
        <dbReference type="ARBA" id="ARBA00022490"/>
    </source>
</evidence>
<comment type="similarity">
    <text evidence="14 16">Belongs to the type III pantothenate kinase family.</text>
</comment>
<reference evidence="17 18" key="1">
    <citation type="submission" date="2017-06" db="EMBL/GenBank/DDBJ databases">
        <title>Herbaspirillum phytohormonus sp. nov., isolated from the root nodule of Robinia pseudoacacia in lead-zinc mine.</title>
        <authorList>
            <person name="Fan M."/>
            <person name="Lin Y."/>
        </authorList>
    </citation>
    <scope>NUCLEOTIDE SEQUENCE [LARGE SCALE GENOMIC DNA]</scope>
    <source>
        <strain evidence="17 18">HZ10</strain>
    </source>
</reference>
<evidence type="ECO:0000256" key="9">
    <source>
        <dbReference type="ARBA" id="ARBA00022741"/>
    </source>
</evidence>
<comment type="subunit">
    <text evidence="5 16">Homodimer.</text>
</comment>
<evidence type="ECO:0000256" key="16">
    <source>
        <dbReference type="HAMAP-Rule" id="MF_01274"/>
    </source>
</evidence>
<keyword evidence="10 16" id="KW-0418">Kinase</keyword>
<evidence type="ECO:0000256" key="4">
    <source>
        <dbReference type="ARBA" id="ARBA00005225"/>
    </source>
</evidence>
<evidence type="ECO:0000313" key="18">
    <source>
        <dbReference type="Proteomes" id="UP000197596"/>
    </source>
</evidence>
<dbReference type="Proteomes" id="UP000197596">
    <property type="component" value="Unassembled WGS sequence"/>
</dbReference>
<keyword evidence="9 16" id="KW-0547">Nucleotide-binding</keyword>
<comment type="caution">
    <text evidence="17">The sequence shown here is derived from an EMBL/GenBank/DDBJ whole genome shotgun (WGS) entry which is preliminary data.</text>
</comment>
<comment type="pathway">
    <text evidence="4 16">Cofactor biosynthesis; coenzyme A biosynthesis; CoA from (R)-pantothenate: step 1/5.</text>
</comment>
<dbReference type="EMBL" id="NJGU01000008">
    <property type="protein sequence ID" value="OWY28242.1"/>
    <property type="molecule type" value="Genomic_DNA"/>
</dbReference>
<dbReference type="GO" id="GO:0015937">
    <property type="term" value="P:coenzyme A biosynthetic process"/>
    <property type="evidence" value="ECO:0007669"/>
    <property type="project" value="UniProtKB-UniRule"/>
</dbReference>
<dbReference type="GO" id="GO:0005524">
    <property type="term" value="F:ATP binding"/>
    <property type="evidence" value="ECO:0007669"/>
    <property type="project" value="UniProtKB-UniRule"/>
</dbReference>
<dbReference type="Pfam" id="PF03309">
    <property type="entry name" value="Pan_kinase"/>
    <property type="match status" value="1"/>
</dbReference>
<comment type="caution">
    <text evidence="16">Lacks conserved residue(s) required for the propagation of feature annotation.</text>
</comment>
<evidence type="ECO:0000256" key="12">
    <source>
        <dbReference type="ARBA" id="ARBA00022958"/>
    </source>
</evidence>
<dbReference type="Gene3D" id="3.30.420.40">
    <property type="match status" value="2"/>
</dbReference>
<comment type="function">
    <text evidence="16">Catalyzes the phosphorylation of pantothenate (Pan), the first step in CoA biosynthesis.</text>
</comment>
<dbReference type="AlphaFoldDB" id="A0A246WPF3"/>
<evidence type="ECO:0000256" key="8">
    <source>
        <dbReference type="ARBA" id="ARBA00022679"/>
    </source>
</evidence>
<evidence type="ECO:0000313" key="17">
    <source>
        <dbReference type="EMBL" id="OWY28242.1"/>
    </source>
</evidence>
<dbReference type="PANTHER" id="PTHR34265">
    <property type="entry name" value="TYPE III PANTOTHENATE KINASE"/>
    <property type="match status" value="1"/>
</dbReference>
<keyword evidence="13 16" id="KW-0173">Coenzyme A biosynthesis</keyword>
<dbReference type="NCBIfam" id="TIGR00671">
    <property type="entry name" value="baf"/>
    <property type="match status" value="1"/>
</dbReference>
<dbReference type="GO" id="GO:0004594">
    <property type="term" value="F:pantothenate kinase activity"/>
    <property type="evidence" value="ECO:0007669"/>
    <property type="project" value="UniProtKB-UniRule"/>
</dbReference>
<evidence type="ECO:0000256" key="13">
    <source>
        <dbReference type="ARBA" id="ARBA00022993"/>
    </source>
</evidence>
<comment type="cofactor">
    <cofactor evidence="16">
        <name>NH4(+)</name>
        <dbReference type="ChEBI" id="CHEBI:28938"/>
    </cofactor>
    <cofactor evidence="16">
        <name>K(+)</name>
        <dbReference type="ChEBI" id="CHEBI:29103"/>
    </cofactor>
    <text evidence="16">A monovalent cation. Ammonium or potassium.</text>
</comment>
<feature type="binding site" evidence="16">
    <location>
        <position position="184"/>
    </location>
    <ligand>
        <name>substrate</name>
    </ligand>
</feature>
<proteinExistence type="inferred from homology"/>
<keyword evidence="8 16" id="KW-0808">Transferase</keyword>
<dbReference type="SUPFAM" id="SSF53067">
    <property type="entry name" value="Actin-like ATPase domain"/>
    <property type="match status" value="2"/>
</dbReference>
<evidence type="ECO:0000256" key="3">
    <source>
        <dbReference type="ARBA" id="ARBA00004496"/>
    </source>
</evidence>
<sequence length="258" mass="26135">MVLLIDAGNTRIKWAMAGRERAGAGRWLHEGALARGDAAQLADAWRALGPVHAAWVSNVAGPGLRDSLEASLKEAFGPGIAIEWFASTPERAGLRNGYRNPAQLGCDRFAAAIGARSLFPGEDLLVATCGTATTIDAVSADGVFEGGMILPGLGTMATSLALSTAQLPQIGEVAPPAQAFADNTVDAIVSGCIAAQAGAIEHALAERRRARPGGALRCLLAGGAGAVLAPHLALGDVPLEKVDNLVLIGLHAAATSGG</sequence>
<feature type="binding site" evidence="16">
    <location>
        <position position="98"/>
    </location>
    <ligand>
        <name>substrate</name>
    </ligand>
</feature>
<keyword evidence="12 16" id="KW-0630">Potassium</keyword>
<comment type="subcellular location">
    <subcellularLocation>
        <location evidence="3 16">Cytoplasm</location>
    </subcellularLocation>
</comment>
<evidence type="ECO:0000256" key="10">
    <source>
        <dbReference type="ARBA" id="ARBA00022777"/>
    </source>
</evidence>
<evidence type="ECO:0000256" key="15">
    <source>
        <dbReference type="ARBA" id="ARBA00040883"/>
    </source>
</evidence>
<dbReference type="GO" id="GO:0005737">
    <property type="term" value="C:cytoplasm"/>
    <property type="evidence" value="ECO:0007669"/>
    <property type="project" value="UniProtKB-SubCell"/>
</dbReference>
<evidence type="ECO:0000256" key="2">
    <source>
        <dbReference type="ARBA" id="ARBA00001958"/>
    </source>
</evidence>
<evidence type="ECO:0000256" key="6">
    <source>
        <dbReference type="ARBA" id="ARBA00012102"/>
    </source>
</evidence>
<keyword evidence="11 16" id="KW-0067">ATP-binding</keyword>
<feature type="active site" description="Proton acceptor" evidence="16">
    <location>
        <position position="107"/>
    </location>
</feature>
<name>A0A246WPF3_9BURK</name>
<evidence type="ECO:0000256" key="1">
    <source>
        <dbReference type="ARBA" id="ARBA00001206"/>
    </source>
</evidence>
<evidence type="ECO:0000256" key="14">
    <source>
        <dbReference type="ARBA" id="ARBA00038036"/>
    </source>
</evidence>
<dbReference type="EC" id="2.7.1.33" evidence="6 16"/>
<dbReference type="HAMAP" id="MF_01274">
    <property type="entry name" value="Pantothen_kinase_3"/>
    <property type="match status" value="1"/>
</dbReference>
<dbReference type="InterPro" id="IPR004619">
    <property type="entry name" value="Type_III_PanK"/>
</dbReference>
<gene>
    <name evidence="16" type="primary">coaX</name>
    <name evidence="17" type="ORF">CEJ42_15390</name>
</gene>
<feature type="binding site" evidence="16">
    <location>
        <position position="131"/>
    </location>
    <ligand>
        <name>ATP</name>
        <dbReference type="ChEBI" id="CHEBI:30616"/>
    </ligand>
</feature>
<feature type="binding site" evidence="16">
    <location>
        <begin position="6"/>
        <end position="13"/>
    </location>
    <ligand>
        <name>ATP</name>
        <dbReference type="ChEBI" id="CHEBI:30616"/>
    </ligand>
</feature>
<dbReference type="InterPro" id="IPR043129">
    <property type="entry name" value="ATPase_NBD"/>
</dbReference>
<comment type="cofactor">
    <cofactor evidence="2">
        <name>K(+)</name>
        <dbReference type="ChEBI" id="CHEBI:29103"/>
    </cofactor>
</comment>
<dbReference type="UniPathway" id="UPA00241">
    <property type="reaction ID" value="UER00352"/>
</dbReference>
<protein>
    <recommendedName>
        <fullName evidence="15 16">Type III pantothenate kinase</fullName>
        <ecNumber evidence="6 16">2.7.1.33</ecNumber>
    </recommendedName>
    <alternativeName>
        <fullName evidence="16">PanK-III</fullName>
    </alternativeName>
    <alternativeName>
        <fullName evidence="16">Pantothenic acid kinase</fullName>
    </alternativeName>
</protein>
<dbReference type="RefSeq" id="WP_088751863.1">
    <property type="nucleotide sequence ID" value="NZ_NJGU01000008.1"/>
</dbReference>
<feature type="binding site" evidence="16">
    <location>
        <begin position="105"/>
        <end position="108"/>
    </location>
    <ligand>
        <name>substrate</name>
    </ligand>
</feature>
<evidence type="ECO:0000256" key="5">
    <source>
        <dbReference type="ARBA" id="ARBA00011738"/>
    </source>
</evidence>
<dbReference type="PANTHER" id="PTHR34265:SF1">
    <property type="entry name" value="TYPE III PANTOTHENATE KINASE"/>
    <property type="match status" value="1"/>
</dbReference>
<comment type="catalytic activity">
    <reaction evidence="1 16">
        <text>(R)-pantothenate + ATP = (R)-4'-phosphopantothenate + ADP + H(+)</text>
        <dbReference type="Rhea" id="RHEA:16373"/>
        <dbReference type="ChEBI" id="CHEBI:10986"/>
        <dbReference type="ChEBI" id="CHEBI:15378"/>
        <dbReference type="ChEBI" id="CHEBI:29032"/>
        <dbReference type="ChEBI" id="CHEBI:30616"/>
        <dbReference type="ChEBI" id="CHEBI:456216"/>
        <dbReference type="EC" id="2.7.1.33"/>
    </reaction>
</comment>
<evidence type="ECO:0000256" key="11">
    <source>
        <dbReference type="ARBA" id="ARBA00022840"/>
    </source>
</evidence>
<accession>A0A246WPF3</accession>
<organism evidence="17 18">
    <name type="scientific">Herbaspirillum robiniae</name>
    <dbReference type="NCBI Taxonomy" id="2014887"/>
    <lineage>
        <taxon>Bacteria</taxon>
        <taxon>Pseudomonadati</taxon>
        <taxon>Pseudomonadota</taxon>
        <taxon>Betaproteobacteria</taxon>
        <taxon>Burkholderiales</taxon>
        <taxon>Oxalobacteraceae</taxon>
        <taxon>Herbaspirillum</taxon>
    </lineage>
</organism>
<dbReference type="CDD" id="cd24015">
    <property type="entry name" value="ASKHA_NBD_PanK-III"/>
    <property type="match status" value="1"/>
</dbReference>